<dbReference type="InterPro" id="IPR011182">
    <property type="entry name" value="L-Asp_DH"/>
</dbReference>
<protein>
    <recommendedName>
        <fullName evidence="6">L-aspartate dehydrogenase</fullName>
        <ecNumber evidence="6">1.4.1.21</ecNumber>
    </recommendedName>
</protein>
<dbReference type="SUPFAM" id="SSF51735">
    <property type="entry name" value="NAD(P)-binding Rossmann-fold domains"/>
    <property type="match status" value="1"/>
</dbReference>
<dbReference type="RefSeq" id="WP_198880938.1">
    <property type="nucleotide sequence ID" value="NZ_JAEKJA010000003.1"/>
</dbReference>
<comment type="pathway">
    <text evidence="6">Cofactor biosynthesis; NAD(+) biosynthesis; iminoaspartate from L-aspartate (dehydrogenase route): step 1/1.</text>
</comment>
<reference evidence="9" key="1">
    <citation type="submission" date="2020-12" db="EMBL/GenBank/DDBJ databases">
        <title>Bacterial taxonomy.</title>
        <authorList>
            <person name="Pan X."/>
        </authorList>
    </citation>
    <scope>NUCLEOTIDE SEQUENCE</scope>
    <source>
        <strain evidence="9">B2012</strain>
    </source>
</reference>
<feature type="domain" description="Aspartate/homoserine dehydrogenase NAD-binding" evidence="8">
    <location>
        <begin position="7"/>
        <end position="116"/>
    </location>
</feature>
<keyword evidence="3 6" id="KW-0521">NADP</keyword>
<dbReference type="NCBIfam" id="NF009827">
    <property type="entry name" value="PRK13303.1-2"/>
    <property type="match status" value="1"/>
</dbReference>
<dbReference type="Pfam" id="PF01958">
    <property type="entry name" value="Asp_DH_C"/>
    <property type="match status" value="1"/>
</dbReference>
<comment type="similarity">
    <text evidence="1 6">Belongs to the L-aspartate dehydrogenase family.</text>
</comment>
<dbReference type="GO" id="GO:0033735">
    <property type="term" value="F:aspartate dehydrogenase [NAD(P)+] activity"/>
    <property type="evidence" value="ECO:0007669"/>
    <property type="project" value="UniProtKB-EC"/>
</dbReference>
<evidence type="ECO:0000256" key="4">
    <source>
        <dbReference type="ARBA" id="ARBA00023002"/>
    </source>
</evidence>
<feature type="binding site" evidence="6">
    <location>
        <position position="187"/>
    </location>
    <ligand>
        <name>NAD(+)</name>
        <dbReference type="ChEBI" id="CHEBI:57540"/>
    </ligand>
</feature>
<dbReference type="NCBIfam" id="NF009828">
    <property type="entry name" value="PRK13303.1-3"/>
    <property type="match status" value="1"/>
</dbReference>
<feature type="binding site" evidence="6">
    <location>
        <position position="121"/>
    </location>
    <ligand>
        <name>NAD(+)</name>
        <dbReference type="ChEBI" id="CHEBI:57540"/>
    </ligand>
</feature>
<dbReference type="Gene3D" id="3.40.50.720">
    <property type="entry name" value="NAD(P)-binding Rossmann-like Domain"/>
    <property type="match status" value="1"/>
</dbReference>
<keyword evidence="4 6" id="KW-0560">Oxidoreductase</keyword>
<dbReference type="AlphaFoldDB" id="A0A934MGJ3"/>
<dbReference type="PANTHER" id="PTHR31873:SF6">
    <property type="entry name" value="ASPARTATE DEHYDROGENASE DOMAIN-CONTAINING PROTEIN"/>
    <property type="match status" value="1"/>
</dbReference>
<comment type="catalytic activity">
    <reaction evidence="6">
        <text>L-aspartate + NADP(+) + H2O = oxaloacetate + NH4(+) + NADPH + H(+)</text>
        <dbReference type="Rhea" id="RHEA:11784"/>
        <dbReference type="ChEBI" id="CHEBI:15377"/>
        <dbReference type="ChEBI" id="CHEBI:15378"/>
        <dbReference type="ChEBI" id="CHEBI:16452"/>
        <dbReference type="ChEBI" id="CHEBI:28938"/>
        <dbReference type="ChEBI" id="CHEBI:29991"/>
        <dbReference type="ChEBI" id="CHEBI:57783"/>
        <dbReference type="ChEBI" id="CHEBI:58349"/>
        <dbReference type="EC" id="1.4.1.21"/>
    </reaction>
</comment>
<dbReference type="InterPro" id="IPR005106">
    <property type="entry name" value="Asp/hSer_DH_NAD-bd"/>
</dbReference>
<dbReference type="EC" id="1.4.1.21" evidence="6"/>
<dbReference type="Gene3D" id="3.30.360.10">
    <property type="entry name" value="Dihydrodipicolinate Reductase, domain 2"/>
    <property type="match status" value="1"/>
</dbReference>
<evidence type="ECO:0000256" key="1">
    <source>
        <dbReference type="ARBA" id="ARBA00008331"/>
    </source>
</evidence>
<comment type="catalytic activity">
    <reaction evidence="6">
        <text>L-aspartate + NAD(+) + H2O = oxaloacetate + NH4(+) + NADH + H(+)</text>
        <dbReference type="Rhea" id="RHEA:11788"/>
        <dbReference type="ChEBI" id="CHEBI:15377"/>
        <dbReference type="ChEBI" id="CHEBI:15378"/>
        <dbReference type="ChEBI" id="CHEBI:16452"/>
        <dbReference type="ChEBI" id="CHEBI:28938"/>
        <dbReference type="ChEBI" id="CHEBI:29991"/>
        <dbReference type="ChEBI" id="CHEBI:57540"/>
        <dbReference type="ChEBI" id="CHEBI:57945"/>
        <dbReference type="EC" id="1.4.1.21"/>
    </reaction>
</comment>
<dbReference type="InterPro" id="IPR020626">
    <property type="entry name" value="Asp_DH_prok"/>
</dbReference>
<dbReference type="PANTHER" id="PTHR31873">
    <property type="entry name" value="L-ASPARTATE DEHYDROGENASE-RELATED"/>
    <property type="match status" value="1"/>
</dbReference>
<dbReference type="InterPro" id="IPR002811">
    <property type="entry name" value="Asp_DH"/>
</dbReference>
<proteinExistence type="inferred from homology"/>
<evidence type="ECO:0000256" key="2">
    <source>
        <dbReference type="ARBA" id="ARBA00022642"/>
    </source>
</evidence>
<dbReference type="GO" id="GO:0009435">
    <property type="term" value="P:NAD+ biosynthetic process"/>
    <property type="evidence" value="ECO:0007669"/>
    <property type="project" value="UniProtKB-UniRule"/>
</dbReference>
<organism evidence="9 10">
    <name type="scientific">Acuticoccus mangrovi</name>
    <dbReference type="NCBI Taxonomy" id="2796142"/>
    <lineage>
        <taxon>Bacteria</taxon>
        <taxon>Pseudomonadati</taxon>
        <taxon>Pseudomonadota</taxon>
        <taxon>Alphaproteobacteria</taxon>
        <taxon>Hyphomicrobiales</taxon>
        <taxon>Amorphaceae</taxon>
        <taxon>Acuticoccus</taxon>
    </lineage>
</organism>
<evidence type="ECO:0000313" key="9">
    <source>
        <dbReference type="EMBL" id="MBJ3775046.1"/>
    </source>
</evidence>
<dbReference type="InterPro" id="IPR036291">
    <property type="entry name" value="NAD(P)-bd_dom_sf"/>
</dbReference>
<feature type="active site" evidence="6">
    <location>
        <position position="217"/>
    </location>
</feature>
<dbReference type="PIRSF" id="PIRSF005227">
    <property type="entry name" value="Asp_dh_NAD_syn"/>
    <property type="match status" value="1"/>
</dbReference>
<keyword evidence="2 6" id="KW-0662">Pyridine nucleotide biosynthesis</keyword>
<evidence type="ECO:0000313" key="10">
    <source>
        <dbReference type="Proteomes" id="UP000609531"/>
    </source>
</evidence>
<keyword evidence="10" id="KW-1185">Reference proteome</keyword>
<comment type="function">
    <text evidence="6">Specifically catalyzes the NAD or NADP-dependent dehydrogenation of L-aspartate to iminoaspartate.</text>
</comment>
<dbReference type="EMBL" id="JAEKJA010000003">
    <property type="protein sequence ID" value="MBJ3775046.1"/>
    <property type="molecule type" value="Genomic_DNA"/>
</dbReference>
<dbReference type="Pfam" id="PF03447">
    <property type="entry name" value="NAD_binding_3"/>
    <property type="match status" value="1"/>
</dbReference>
<evidence type="ECO:0000259" key="8">
    <source>
        <dbReference type="Pfam" id="PF03447"/>
    </source>
</evidence>
<sequence>MRVLIIGRGPIARYVAARLGERAETSVAAFLVRPGTAGEAASLALGDVAPVVESREAVDGVDVVADCAGGAGLVAHGAGCLARGDVVVTLSAAALADPLLEARLREAAAAGGGRLRIAAGAIGAVDALAAAAVGGLDMVRYTGVKPPAGWRGSPAESVLDLDRLAGPAVHFEGSAREAARRYPKNANVAATIALAGVGFEATAVRLVADPAATANTHRLEAEGAFGRLDACFAARPLPDNPRSSALAAMSMVRALTDRTAAIRVV</sequence>
<dbReference type="HAMAP" id="MF_01265">
    <property type="entry name" value="NadX"/>
    <property type="match status" value="1"/>
</dbReference>
<evidence type="ECO:0000256" key="3">
    <source>
        <dbReference type="ARBA" id="ARBA00022857"/>
    </source>
</evidence>
<accession>A0A934MGJ3</accession>
<evidence type="ECO:0000259" key="7">
    <source>
        <dbReference type="Pfam" id="PF01958"/>
    </source>
</evidence>
<evidence type="ECO:0000256" key="5">
    <source>
        <dbReference type="ARBA" id="ARBA00023027"/>
    </source>
</evidence>
<dbReference type="SUPFAM" id="SSF55347">
    <property type="entry name" value="Glyceraldehyde-3-phosphate dehydrogenase-like, C-terminal domain"/>
    <property type="match status" value="1"/>
</dbReference>
<gene>
    <name evidence="6" type="primary">nadX</name>
    <name evidence="9" type="ORF">JCR33_05065</name>
</gene>
<dbReference type="GO" id="GO:0050661">
    <property type="term" value="F:NADP binding"/>
    <property type="evidence" value="ECO:0007669"/>
    <property type="project" value="UniProtKB-UniRule"/>
</dbReference>
<comment type="caution">
    <text evidence="9">The sequence shown here is derived from an EMBL/GenBank/DDBJ whole genome shotgun (WGS) entry which is preliminary data.</text>
</comment>
<comment type="miscellaneous">
    <text evidence="6">The iminoaspartate product is unstable in aqueous solution and can decompose to oxaloacetate and ammonia.</text>
</comment>
<dbReference type="Proteomes" id="UP000609531">
    <property type="component" value="Unassembled WGS sequence"/>
</dbReference>
<dbReference type="GO" id="GO:0051287">
    <property type="term" value="F:NAD binding"/>
    <property type="evidence" value="ECO:0007669"/>
    <property type="project" value="UniProtKB-UniRule"/>
</dbReference>
<keyword evidence="5 6" id="KW-0520">NAD</keyword>
<name>A0A934MGJ3_9HYPH</name>
<feature type="domain" description="Aspartate dehydrogenase" evidence="7">
    <location>
        <begin position="166"/>
        <end position="252"/>
    </location>
</feature>
<evidence type="ECO:0000256" key="6">
    <source>
        <dbReference type="HAMAP-Rule" id="MF_01265"/>
    </source>
</evidence>
<dbReference type="GO" id="GO:0016639">
    <property type="term" value="F:oxidoreductase activity, acting on the CH-NH2 group of donors, NAD or NADP as acceptor"/>
    <property type="evidence" value="ECO:0007669"/>
    <property type="project" value="UniProtKB-UniRule"/>
</dbReference>